<comment type="subcellular location">
    <subcellularLocation>
        <location evidence="1">Cell inner membrane</location>
        <topology evidence="1">Multi-pass membrane protein</topology>
    </subcellularLocation>
    <subcellularLocation>
        <location evidence="14">Cell membrane</location>
        <topology evidence="14">Multi-pass membrane protein</topology>
    </subcellularLocation>
</comment>
<feature type="topological domain" description="Periplasmic" evidence="14">
    <location>
        <begin position="29"/>
        <end position="46"/>
    </location>
</feature>
<comment type="similarity">
    <text evidence="2 14">Belongs to the DsbB family.</text>
</comment>
<sequence length="178" mass="19386">MNPFSWSYRSRYLAGFLVCAGLMGFALYAQYQMHLDPCPLCIFQRIAVCIMGLFFLVGALHGPARPGARAVYAALITLGGAWGIATAGRHLWLQSLPADQVPACGPGLGYLFDSFPFLKMLKLAFTGSGECAKIEPILGLPMPAWTLIWFVILTAWAWLALRSTTRRPSSRAVQGATS</sequence>
<dbReference type="PANTHER" id="PTHR36570:SF3">
    <property type="entry name" value="DISULFIDE BOND FORMATION PROTEIN B"/>
    <property type="match status" value="1"/>
</dbReference>
<evidence type="ECO:0000313" key="16">
    <source>
        <dbReference type="EMBL" id="KJV26357.1"/>
    </source>
</evidence>
<evidence type="ECO:0000256" key="2">
    <source>
        <dbReference type="ARBA" id="ARBA00008823"/>
    </source>
</evidence>
<dbReference type="Pfam" id="PF02600">
    <property type="entry name" value="DsbB"/>
    <property type="match status" value="1"/>
</dbReference>
<comment type="caution">
    <text evidence="16">The sequence shown here is derived from an EMBL/GenBank/DDBJ whole genome shotgun (WGS) entry which is preliminary data.</text>
</comment>
<dbReference type="GO" id="GO:0005886">
    <property type="term" value="C:plasma membrane"/>
    <property type="evidence" value="ECO:0007669"/>
    <property type="project" value="UniProtKB-SubCell"/>
</dbReference>
<feature type="transmembrane region" description="Helical" evidence="15">
    <location>
        <begin position="72"/>
        <end position="92"/>
    </location>
</feature>
<dbReference type="SUPFAM" id="SSF158442">
    <property type="entry name" value="DsbB-like"/>
    <property type="match status" value="1"/>
</dbReference>
<feature type="topological domain" description="Cytoplasmic" evidence="14">
    <location>
        <begin position="164"/>
        <end position="178"/>
    </location>
</feature>
<dbReference type="GO" id="GO:0015035">
    <property type="term" value="F:protein-disulfide reductase activity"/>
    <property type="evidence" value="ECO:0007669"/>
    <property type="project" value="UniProtKB-UniRule"/>
</dbReference>
<reference evidence="16 17" key="1">
    <citation type="submission" date="2015-03" db="EMBL/GenBank/DDBJ databases">
        <title>Draft genome sequence of Luteibacter yeojuensis strain SU11.</title>
        <authorList>
            <person name="Sulaiman J."/>
            <person name="Priya K."/>
            <person name="Chan K.-G."/>
        </authorList>
    </citation>
    <scope>NUCLEOTIDE SEQUENCE [LARGE SCALE GENOMIC DNA]</scope>
    <source>
        <strain evidence="16 17">SU11</strain>
    </source>
</reference>
<accession>A0A0F3K5T7</accession>
<evidence type="ECO:0000256" key="14">
    <source>
        <dbReference type="HAMAP-Rule" id="MF_00286"/>
    </source>
</evidence>
<feature type="transmembrane region" description="Helical" evidence="15">
    <location>
        <begin position="142"/>
        <end position="161"/>
    </location>
</feature>
<evidence type="ECO:0000256" key="4">
    <source>
        <dbReference type="ARBA" id="ARBA00022475"/>
    </source>
</evidence>
<keyword evidence="9 14" id="KW-0560">Oxidoreductase</keyword>
<evidence type="ECO:0000256" key="7">
    <source>
        <dbReference type="ARBA" id="ARBA00022982"/>
    </source>
</evidence>
<dbReference type="PANTHER" id="PTHR36570">
    <property type="entry name" value="DISULFIDE BOND FORMATION PROTEIN B"/>
    <property type="match status" value="1"/>
</dbReference>
<evidence type="ECO:0000256" key="12">
    <source>
        <dbReference type="ARBA" id="ARBA00023186"/>
    </source>
</evidence>
<dbReference type="RefSeq" id="WP_045831146.1">
    <property type="nucleotide sequence ID" value="NZ_JZRB01000058.1"/>
</dbReference>
<dbReference type="GO" id="GO:0006457">
    <property type="term" value="P:protein folding"/>
    <property type="evidence" value="ECO:0007669"/>
    <property type="project" value="InterPro"/>
</dbReference>
<keyword evidence="8 14" id="KW-1133">Transmembrane helix</keyword>
<organism evidence="16 17">
    <name type="scientific">Luteibacter yeojuensis</name>
    <dbReference type="NCBI Taxonomy" id="345309"/>
    <lineage>
        <taxon>Bacteria</taxon>
        <taxon>Pseudomonadati</taxon>
        <taxon>Pseudomonadota</taxon>
        <taxon>Gammaproteobacteria</taxon>
        <taxon>Lysobacterales</taxon>
        <taxon>Rhodanobacteraceae</taxon>
        <taxon>Luteibacter</taxon>
    </lineage>
</organism>
<dbReference type="PATRIC" id="fig|345309.4.peg.3540"/>
<evidence type="ECO:0000256" key="9">
    <source>
        <dbReference type="ARBA" id="ARBA00023002"/>
    </source>
</evidence>
<proteinExistence type="inferred from homology"/>
<evidence type="ECO:0000256" key="13">
    <source>
        <dbReference type="ARBA" id="ARBA00023284"/>
    </source>
</evidence>
<evidence type="ECO:0000256" key="5">
    <source>
        <dbReference type="ARBA" id="ARBA00022519"/>
    </source>
</evidence>
<dbReference type="Proteomes" id="UP000033651">
    <property type="component" value="Unassembled WGS sequence"/>
</dbReference>
<keyword evidence="13 14" id="KW-0676">Redox-active center</keyword>
<evidence type="ECO:0000256" key="8">
    <source>
        <dbReference type="ARBA" id="ARBA00022989"/>
    </source>
</evidence>
<evidence type="ECO:0000256" key="10">
    <source>
        <dbReference type="ARBA" id="ARBA00023136"/>
    </source>
</evidence>
<protein>
    <recommendedName>
        <fullName evidence="14">Disulfide bond formation protein B</fullName>
    </recommendedName>
    <alternativeName>
        <fullName evidence="14">Disulfide oxidoreductase</fullName>
    </alternativeName>
</protein>
<dbReference type="AlphaFoldDB" id="A0A0F3K5T7"/>
<dbReference type="NCBIfam" id="NF003354">
    <property type="entry name" value="PRK04388.1"/>
    <property type="match status" value="1"/>
</dbReference>
<keyword evidence="10 14" id="KW-0472">Membrane</keyword>
<dbReference type="InterPro" id="IPR050183">
    <property type="entry name" value="DsbB"/>
</dbReference>
<dbReference type="HAMAP" id="MF_00286">
    <property type="entry name" value="DsbB"/>
    <property type="match status" value="1"/>
</dbReference>
<comment type="function">
    <text evidence="14">Required for disulfide bond formation in some periplasmic proteins. Acts by oxidizing the DsbA protein.</text>
</comment>
<comment type="caution">
    <text evidence="14">Lacks conserved residue(s) required for the propagation of feature annotation.</text>
</comment>
<dbReference type="GO" id="GO:0009055">
    <property type="term" value="F:electron transfer activity"/>
    <property type="evidence" value="ECO:0007669"/>
    <property type="project" value="UniProtKB-UniRule"/>
</dbReference>
<keyword evidence="11 14" id="KW-1015">Disulfide bond</keyword>
<evidence type="ECO:0000313" key="17">
    <source>
        <dbReference type="Proteomes" id="UP000033651"/>
    </source>
</evidence>
<dbReference type="OrthoDB" id="3711263at2"/>
<dbReference type="InterPro" id="IPR022920">
    <property type="entry name" value="Disulphide_bond_form_DsbB"/>
</dbReference>
<gene>
    <name evidence="14" type="primary">dsbB</name>
    <name evidence="16" type="ORF">VI08_18655</name>
</gene>
<name>A0A0F3K5T7_9GAMM</name>
<feature type="disulfide bond" description="Redox-active" evidence="14">
    <location>
        <begin position="38"/>
        <end position="41"/>
    </location>
</feature>
<keyword evidence="6 14" id="KW-0812">Transmembrane</keyword>
<dbReference type="InterPro" id="IPR003752">
    <property type="entry name" value="DiS_bond_form_DsbB/BdbC"/>
</dbReference>
<keyword evidence="12 14" id="KW-0143">Chaperone</keyword>
<evidence type="ECO:0000256" key="6">
    <source>
        <dbReference type="ARBA" id="ARBA00022692"/>
    </source>
</evidence>
<dbReference type="Gene3D" id="1.20.1550.10">
    <property type="entry name" value="DsbB-like"/>
    <property type="match status" value="1"/>
</dbReference>
<evidence type="ECO:0000256" key="1">
    <source>
        <dbReference type="ARBA" id="ARBA00004429"/>
    </source>
</evidence>
<evidence type="ECO:0000256" key="11">
    <source>
        <dbReference type="ARBA" id="ARBA00023157"/>
    </source>
</evidence>
<keyword evidence="3 14" id="KW-0813">Transport</keyword>
<evidence type="ECO:0000256" key="3">
    <source>
        <dbReference type="ARBA" id="ARBA00022448"/>
    </source>
</evidence>
<evidence type="ECO:0000256" key="15">
    <source>
        <dbReference type="SAM" id="Phobius"/>
    </source>
</evidence>
<keyword evidence="7 14" id="KW-0249">Electron transport</keyword>
<dbReference type="InterPro" id="IPR023380">
    <property type="entry name" value="DsbB-like_sf"/>
</dbReference>
<keyword evidence="4 14" id="KW-1003">Cell membrane</keyword>
<dbReference type="EMBL" id="JZRB01000058">
    <property type="protein sequence ID" value="KJV26357.1"/>
    <property type="molecule type" value="Genomic_DNA"/>
</dbReference>
<keyword evidence="5" id="KW-0997">Cell inner membrane</keyword>
<feature type="transmembrane region" description="Helical" evidence="15">
    <location>
        <begin position="12"/>
        <end position="30"/>
    </location>
</feature>
<keyword evidence="17" id="KW-1185">Reference proteome</keyword>
<feature type="topological domain" description="Cytoplasmic" evidence="14">
    <location>
        <begin position="1"/>
        <end position="11"/>
    </location>
</feature>
<feature type="transmembrane region" description="Helical" evidence="15">
    <location>
        <begin position="42"/>
        <end position="60"/>
    </location>
</feature>